<keyword evidence="3" id="KW-1185">Reference proteome</keyword>
<evidence type="ECO:0000313" key="2">
    <source>
        <dbReference type="EMBL" id="BDT64035.1"/>
    </source>
</evidence>
<dbReference type="EMBL" id="AP026968">
    <property type="protein sequence ID" value="BDT64035.1"/>
    <property type="molecule type" value="Genomic_DNA"/>
</dbReference>
<proteinExistence type="predicted"/>
<keyword evidence="1" id="KW-0472">Membrane</keyword>
<evidence type="ECO:0000256" key="1">
    <source>
        <dbReference type="SAM" id="Phobius"/>
    </source>
</evidence>
<organism evidence="2 3">
    <name type="scientific">Streptococcus parapneumoniae</name>
    <dbReference type="NCBI Taxonomy" id="2993430"/>
    <lineage>
        <taxon>Bacteria</taxon>
        <taxon>Bacillati</taxon>
        <taxon>Bacillota</taxon>
        <taxon>Bacilli</taxon>
        <taxon>Lactobacillales</taxon>
        <taxon>Streptococcaceae</taxon>
        <taxon>Streptococcus</taxon>
        <taxon>Streptococcus thalassemiae group</taxon>
    </lineage>
</organism>
<dbReference type="SUPFAM" id="SSF81442">
    <property type="entry name" value="Cytochrome c oxidase subunit I-like"/>
    <property type="match status" value="1"/>
</dbReference>
<evidence type="ECO:0000313" key="3">
    <source>
        <dbReference type="Proteomes" id="UP001378546"/>
    </source>
</evidence>
<keyword evidence="1" id="KW-1133">Transmembrane helix</keyword>
<gene>
    <name evidence="2" type="ORF">SP4011_04520</name>
</gene>
<accession>A0ABN6TJV0</accession>
<feature type="transmembrane region" description="Helical" evidence="1">
    <location>
        <begin position="53"/>
        <end position="74"/>
    </location>
</feature>
<sequence>MLLKIERKNIKMKVNEYFWRTSCLILLIIMSFFAGFGAKLEFTSYNPFLSVKFGLVVALTVFVVQLLAILPAIIKRGNRNENVESNNSCEE</sequence>
<reference evidence="2 3" key="1">
    <citation type="submission" date="2022-11" db="EMBL/GenBank/DDBJ databases">
        <title>Complete genome sequence of alpha-hemolytic streptococci isolated from Japan.</title>
        <authorList>
            <person name="Morita M."/>
            <person name="Chang B."/>
            <person name="Akeda Y."/>
        </authorList>
    </citation>
    <scope>NUCLEOTIDE SEQUENCE [LARGE SCALE GENOMIC DNA]</scope>
    <source>
        <strain evidence="2 3">SP4011</strain>
    </source>
</reference>
<name>A0ABN6TJV0_9STRE</name>
<keyword evidence="1" id="KW-0812">Transmembrane</keyword>
<dbReference type="Proteomes" id="UP001378546">
    <property type="component" value="Chromosome"/>
</dbReference>
<protein>
    <submittedName>
        <fullName evidence="2">Uncharacterized protein</fullName>
    </submittedName>
</protein>
<dbReference type="InterPro" id="IPR036927">
    <property type="entry name" value="Cyt_c_oxase-like_su1_sf"/>
</dbReference>
<feature type="transmembrane region" description="Helical" evidence="1">
    <location>
        <begin position="17"/>
        <end position="38"/>
    </location>
</feature>